<evidence type="ECO:0000256" key="6">
    <source>
        <dbReference type="ARBA" id="ARBA00023136"/>
    </source>
</evidence>
<evidence type="ECO:0000256" key="4">
    <source>
        <dbReference type="ARBA" id="ARBA00022692"/>
    </source>
</evidence>
<dbReference type="Pfam" id="PF00060">
    <property type="entry name" value="Lig_chan"/>
    <property type="match status" value="1"/>
</dbReference>
<dbReference type="GO" id="GO:0015276">
    <property type="term" value="F:ligand-gated monoatomic ion channel activity"/>
    <property type="evidence" value="ECO:0007669"/>
    <property type="project" value="InterPro"/>
</dbReference>
<dbReference type="PANTHER" id="PTHR42643:SF24">
    <property type="entry name" value="IONOTROPIC RECEPTOR 60A"/>
    <property type="match status" value="1"/>
</dbReference>
<evidence type="ECO:0000256" key="9">
    <source>
        <dbReference type="SAM" id="Phobius"/>
    </source>
</evidence>
<feature type="signal peptide" evidence="10">
    <location>
        <begin position="1"/>
        <end position="20"/>
    </location>
</feature>
<dbReference type="InterPro" id="IPR052192">
    <property type="entry name" value="Insect_Ionotropic_Sensory_Rcpt"/>
</dbReference>
<evidence type="ECO:0000256" key="5">
    <source>
        <dbReference type="ARBA" id="ARBA00022989"/>
    </source>
</evidence>
<proteinExistence type="evidence at transcript level"/>
<dbReference type="PANTHER" id="PTHR42643">
    <property type="entry name" value="IONOTROPIC RECEPTOR 20A-RELATED"/>
    <property type="match status" value="1"/>
</dbReference>
<evidence type="ECO:0000256" key="2">
    <source>
        <dbReference type="ARBA" id="ARBA00008685"/>
    </source>
</evidence>
<keyword evidence="7 12" id="KW-0675">Receptor</keyword>
<evidence type="ECO:0000256" key="3">
    <source>
        <dbReference type="ARBA" id="ARBA00022475"/>
    </source>
</evidence>
<reference evidence="12" key="1">
    <citation type="journal article" date="2015" name="PLoS ONE">
        <title>Identification of Candidate Odorant Receptors in Asian Corn Borer Ostrinia furnacalis.</title>
        <authorList>
            <person name="Yang B."/>
            <person name="Ozaki K."/>
            <person name="Ishikawa Y."/>
            <person name="Matsuo T."/>
        </authorList>
    </citation>
    <scope>NUCLEOTIDE SEQUENCE</scope>
    <source>
        <tissue evidence="12">Antenna</tissue>
    </source>
</reference>
<evidence type="ECO:0000256" key="7">
    <source>
        <dbReference type="ARBA" id="ARBA00023170"/>
    </source>
</evidence>
<keyword evidence="5 9" id="KW-1133">Transmembrane helix</keyword>
<keyword evidence="4 9" id="KW-0812">Transmembrane</keyword>
<name>A0A0F7QJZ9_OSTFU</name>
<dbReference type="GO" id="GO:0005886">
    <property type="term" value="C:plasma membrane"/>
    <property type="evidence" value="ECO:0007669"/>
    <property type="project" value="UniProtKB-SubCell"/>
</dbReference>
<protein>
    <submittedName>
        <fullName evidence="12">Ionotropic receptor</fullName>
    </submittedName>
</protein>
<dbReference type="AlphaFoldDB" id="A0A0F7QJZ9"/>
<feature type="transmembrane region" description="Helical" evidence="9">
    <location>
        <begin position="485"/>
        <end position="512"/>
    </location>
</feature>
<evidence type="ECO:0000256" key="8">
    <source>
        <dbReference type="ARBA" id="ARBA00023180"/>
    </source>
</evidence>
<dbReference type="GO" id="GO:0050906">
    <property type="term" value="P:detection of stimulus involved in sensory perception"/>
    <property type="evidence" value="ECO:0007669"/>
    <property type="project" value="UniProtKB-ARBA"/>
</dbReference>
<dbReference type="InterPro" id="IPR001320">
    <property type="entry name" value="Iontro_rcpt_C"/>
</dbReference>
<gene>
    <name evidence="12" type="primary">OfurIR21a</name>
</gene>
<comment type="subcellular location">
    <subcellularLocation>
        <location evidence="1">Cell membrane</location>
        <topology evidence="1">Multi-pass membrane protein</topology>
    </subcellularLocation>
</comment>
<comment type="similarity">
    <text evidence="2">Belongs to the glutamate-gated ion channel (TC 1.A.10.1) family.</text>
</comment>
<feature type="transmembrane region" description="Helical" evidence="9">
    <location>
        <begin position="688"/>
        <end position="711"/>
    </location>
</feature>
<feature type="chain" id="PRO_5002521318" evidence="10">
    <location>
        <begin position="21"/>
        <end position="844"/>
    </location>
</feature>
<dbReference type="Gene3D" id="1.10.287.70">
    <property type="match status" value="1"/>
</dbReference>
<evidence type="ECO:0000256" key="1">
    <source>
        <dbReference type="ARBA" id="ARBA00004651"/>
    </source>
</evidence>
<feature type="domain" description="Ionotropic glutamate receptor C-terminal" evidence="11">
    <location>
        <begin position="415"/>
        <end position="696"/>
    </location>
</feature>
<feature type="transmembrane region" description="Helical" evidence="9">
    <location>
        <begin position="415"/>
        <end position="434"/>
    </location>
</feature>
<evidence type="ECO:0000259" key="11">
    <source>
        <dbReference type="Pfam" id="PF00060"/>
    </source>
</evidence>
<organism evidence="12">
    <name type="scientific">Ostrinia furnacalis</name>
    <name type="common">Asian corn borer</name>
    <dbReference type="NCBI Taxonomy" id="93504"/>
    <lineage>
        <taxon>Eukaryota</taxon>
        <taxon>Metazoa</taxon>
        <taxon>Ecdysozoa</taxon>
        <taxon>Arthropoda</taxon>
        <taxon>Hexapoda</taxon>
        <taxon>Insecta</taxon>
        <taxon>Pterygota</taxon>
        <taxon>Neoptera</taxon>
        <taxon>Endopterygota</taxon>
        <taxon>Lepidoptera</taxon>
        <taxon>Glossata</taxon>
        <taxon>Ditrysia</taxon>
        <taxon>Pyraloidea</taxon>
        <taxon>Crambidae</taxon>
        <taxon>Pyraustinae</taxon>
        <taxon>Ostrinia</taxon>
    </lineage>
</organism>
<keyword evidence="10" id="KW-0732">Signal</keyword>
<keyword evidence="3" id="KW-1003">Cell membrane</keyword>
<accession>A0A0F7QJZ9</accession>
<keyword evidence="6 9" id="KW-0472">Membrane</keyword>
<dbReference type="SUPFAM" id="SSF53850">
    <property type="entry name" value="Periplasmic binding protein-like II"/>
    <property type="match status" value="1"/>
</dbReference>
<evidence type="ECO:0000313" key="12">
    <source>
        <dbReference type="EMBL" id="BAR64797.1"/>
    </source>
</evidence>
<evidence type="ECO:0000256" key="10">
    <source>
        <dbReference type="SAM" id="SignalP"/>
    </source>
</evidence>
<dbReference type="EMBL" id="LC017783">
    <property type="protein sequence ID" value="BAR64797.1"/>
    <property type="molecule type" value="mRNA"/>
</dbReference>
<keyword evidence="8" id="KW-0325">Glycoprotein</keyword>
<sequence>MTRLKCLIANIFIFVSFVLCEDVEYYPSQAALNSYSNIAKRSVNEPELEKGKVAIKWRHFNENKNETQEVKTKRAVDPIFHGHPKTREELWNERFLNKSSAFDQTPSLIKLIHNITLRYLNDCIPVILYDSQIKTRESYLFQNLLKDFPVSYVHGYIDDNNKLKEPELLIPVKQCLHFIVFLTEVKSSAKVLGKQSESKVVVVARSSQWAVQEFLASSYSRVFINLLVIGQSFKDDDDNSLEAPYILYTHKLYTDGLGASQPKVLSSWTHGKYSRDVNLFPPKMTEGYAGHRFIVAASNQPPFVFRKIKTDLDGGNPRVIWDGIEMRLLHLLAERNNFSIEILEPQEPHLGSGDAVTKEIAMGRADIGVAGMYLTVDRTKSMDMSFSHSQDCAVFITLMSTALPRYRAILGPFHWHVWVALTFTYLIGILPLAFSDKHTLRHLLHNSGEIENMFWYVFGTFTNCFTFVGKNSWSKTTKITTRLLIGWYWIFTIIITSCYTGSIIAFVTLPVFPETVDTIEQLIAGFYRVGTLDRGGWERWFFNSSDAKTNKLFKKLELVPNVESGIRNTTKAFFWPYAFLGSQAELEYIVQSNFTATKSKRAMLHISNECFVPFGVSMGFPTNSLYSAKLSGDLRRMFQSGIVDKIVDEVRWEMQRSATGKLLSAGSGSLKITSAEEKGLTLDDTQGMFLLLAAGFLMGASALVSEWMGGITRRCRIGRKKPSSANSKEELIATPELESEIKVISDCTESRLNFDTRCSSACSRDTLEGQVINVTEENIVVHETLDAATWDSRRSSSVDLDREVQEIFEKDLRRRRIVTGDIEEAAEVKRELTASNGAFGDHLN</sequence>
<dbReference type="Gene3D" id="3.40.190.10">
    <property type="entry name" value="Periplasmic binding protein-like II"/>
    <property type="match status" value="1"/>
</dbReference>